<dbReference type="GeneID" id="14872611"/>
<evidence type="ECO:0000313" key="3">
    <source>
        <dbReference type="Proteomes" id="UP000007797"/>
    </source>
</evidence>
<protein>
    <submittedName>
        <fullName evidence="2">Uncharacterized protein</fullName>
    </submittedName>
</protein>
<gene>
    <name evidence="2" type="ORF">DFA_00746</name>
</gene>
<dbReference type="AlphaFoldDB" id="F4PTJ9"/>
<dbReference type="InterPro" id="IPR027417">
    <property type="entry name" value="P-loop_NTPase"/>
</dbReference>
<keyword evidence="1" id="KW-0175">Coiled coil</keyword>
<dbReference type="Gene3D" id="3.40.50.300">
    <property type="entry name" value="P-loop containing nucleotide triphosphate hydrolases"/>
    <property type="match status" value="1"/>
</dbReference>
<keyword evidence="3" id="KW-1185">Reference proteome</keyword>
<dbReference type="EMBL" id="GL883010">
    <property type="protein sequence ID" value="EGG20881.1"/>
    <property type="molecule type" value="Genomic_DNA"/>
</dbReference>
<reference evidence="3" key="1">
    <citation type="journal article" date="2011" name="Genome Res.">
        <title>Phylogeny-wide analysis of social amoeba genomes highlights ancient origins for complex intercellular communication.</title>
        <authorList>
            <person name="Heidel A.J."/>
            <person name="Lawal H.M."/>
            <person name="Felder M."/>
            <person name="Schilde C."/>
            <person name="Helps N.R."/>
            <person name="Tunggal B."/>
            <person name="Rivero F."/>
            <person name="John U."/>
            <person name="Schleicher M."/>
            <person name="Eichinger L."/>
            <person name="Platzer M."/>
            <person name="Noegel A.A."/>
            <person name="Schaap P."/>
            <person name="Gloeckner G."/>
        </authorList>
    </citation>
    <scope>NUCLEOTIDE SEQUENCE [LARGE SCALE GENOMIC DNA]</scope>
    <source>
        <strain evidence="3">SH3</strain>
    </source>
</reference>
<feature type="coiled-coil region" evidence="1">
    <location>
        <begin position="393"/>
        <end position="427"/>
    </location>
</feature>
<name>F4PTJ9_CACFS</name>
<sequence length="465" mass="54375">MTVQSEAEEDQGFDNQLNSREEEEMDLLLFETKQYKKKWNYERPIVNDEYYQIPFVQLDDIIKRATYGARTLVQGPHKSGKTTILNTLNQSINDKYFTIVITFDSTIDLWNQIYLCLKKRCPEIPVIERDIEFIELFHQKNLDKYFDGKPVAILFDDFQFIQGADLEGEILTILKRSVEEHTCLHTVFAFGTPKLIGTGTNTKPLDEMKQNLFTFYDNILHVINIDPLAYYQVEPLLLKWAKDRGLQMDSDVCMEIYNSTGGYASLIGMVGQELDNSLPVIRIDNQGYIDDQIWYDIRSNVVNRLSKTPLFIKLYQDVCNRQSLGDLVNYLLSADRSNCPWGLNYESLILYSYGVLWRESYLGDKFYWTCPIIREIFVQVIMTDTCLKLEQRIEDSKVMRNKIKDKCQSLQEEMMDMESEKSSLLVEMMLMEDRLKKEMKGQNIRVQKSINQTHNSINSTNTKVD</sequence>
<accession>F4PTJ9</accession>
<dbReference type="SUPFAM" id="SSF52540">
    <property type="entry name" value="P-loop containing nucleoside triphosphate hydrolases"/>
    <property type="match status" value="1"/>
</dbReference>
<dbReference type="Proteomes" id="UP000007797">
    <property type="component" value="Unassembled WGS sequence"/>
</dbReference>
<dbReference type="KEGG" id="dfa:DFA_00746"/>
<organism evidence="2 3">
    <name type="scientific">Cavenderia fasciculata</name>
    <name type="common">Slime mold</name>
    <name type="synonym">Dictyostelium fasciculatum</name>
    <dbReference type="NCBI Taxonomy" id="261658"/>
    <lineage>
        <taxon>Eukaryota</taxon>
        <taxon>Amoebozoa</taxon>
        <taxon>Evosea</taxon>
        <taxon>Eumycetozoa</taxon>
        <taxon>Dictyostelia</taxon>
        <taxon>Acytosteliales</taxon>
        <taxon>Cavenderiaceae</taxon>
        <taxon>Cavenderia</taxon>
    </lineage>
</organism>
<proteinExistence type="predicted"/>
<evidence type="ECO:0000313" key="2">
    <source>
        <dbReference type="EMBL" id="EGG20881.1"/>
    </source>
</evidence>
<evidence type="ECO:0000256" key="1">
    <source>
        <dbReference type="SAM" id="Coils"/>
    </source>
</evidence>
<dbReference type="RefSeq" id="XP_004358731.1">
    <property type="nucleotide sequence ID" value="XM_004358674.1"/>
</dbReference>